<evidence type="ECO:0000256" key="5">
    <source>
        <dbReference type="ARBA" id="ARBA00022801"/>
    </source>
</evidence>
<evidence type="ECO:0000256" key="1">
    <source>
        <dbReference type="ARBA" id="ARBA00008172"/>
    </source>
</evidence>
<dbReference type="PANTHER" id="PTHR38039:SF1">
    <property type="entry name" value="TOXIN YOEB"/>
    <property type="match status" value="1"/>
</dbReference>
<dbReference type="GO" id="GO:0004519">
    <property type="term" value="F:endonuclease activity"/>
    <property type="evidence" value="ECO:0007669"/>
    <property type="project" value="UniProtKB-KW"/>
</dbReference>
<dbReference type="GO" id="GO:0016787">
    <property type="term" value="F:hydrolase activity"/>
    <property type="evidence" value="ECO:0007669"/>
    <property type="project" value="UniProtKB-KW"/>
</dbReference>
<accession>A0A9X1HDU6</accession>
<evidence type="ECO:0000256" key="2">
    <source>
        <dbReference type="ARBA" id="ARBA00022649"/>
    </source>
</evidence>
<evidence type="ECO:0000256" key="6">
    <source>
        <dbReference type="ARBA" id="ARBA00030388"/>
    </source>
</evidence>
<dbReference type="Gene3D" id="3.30.2310.20">
    <property type="entry name" value="RelE-like"/>
    <property type="match status" value="1"/>
</dbReference>
<dbReference type="Proteomes" id="UP001139366">
    <property type="component" value="Unassembled WGS sequence"/>
</dbReference>
<keyword evidence="3" id="KW-0540">Nuclease</keyword>
<keyword evidence="5" id="KW-0378">Hydrolase</keyword>
<dbReference type="InterPro" id="IPR009614">
    <property type="entry name" value="YoeB_toxin"/>
</dbReference>
<evidence type="ECO:0000256" key="4">
    <source>
        <dbReference type="ARBA" id="ARBA00022759"/>
    </source>
</evidence>
<name>A0A9X1HDU6_9FLAO</name>
<dbReference type="GO" id="GO:0006401">
    <property type="term" value="P:RNA catabolic process"/>
    <property type="evidence" value="ECO:0007669"/>
    <property type="project" value="InterPro"/>
</dbReference>
<evidence type="ECO:0000256" key="3">
    <source>
        <dbReference type="ARBA" id="ARBA00022722"/>
    </source>
</evidence>
<dbReference type="NCBIfam" id="TIGR02116">
    <property type="entry name" value="toxin_Txe_YoeB"/>
    <property type="match status" value="1"/>
</dbReference>
<dbReference type="AlphaFoldDB" id="A0A9X1HDU6"/>
<evidence type="ECO:0000313" key="8">
    <source>
        <dbReference type="Proteomes" id="UP001139366"/>
    </source>
</evidence>
<dbReference type="PANTHER" id="PTHR38039">
    <property type="entry name" value="TOXIN YOEB"/>
    <property type="match status" value="1"/>
</dbReference>
<sequence>MGKFRIKIKELAKKQIIQHYKSGDKKSIKNIEKILLELSETPFEGIGNPEPLKYELTGFWSRRINPKDRMIYYLEDDTVTIFIVSAKGHYSDK</sequence>
<dbReference type="Pfam" id="PF06769">
    <property type="entry name" value="YoeB_toxin"/>
    <property type="match status" value="1"/>
</dbReference>
<proteinExistence type="inferred from homology"/>
<keyword evidence="2" id="KW-1277">Toxin-antitoxin system</keyword>
<gene>
    <name evidence="7" type="ORF">K6T82_17905</name>
</gene>
<reference evidence="7 8" key="1">
    <citation type="journal article" date="2023" name="Antonie Van Leeuwenhoek">
        <title>Flavobacterium potami sp. nov., a multi-metal resistance genes harbouring bacterium isolated from shallow river silt.</title>
        <authorList>
            <person name="Li S."/>
            <person name="Mao S."/>
            <person name="Mu W."/>
            <person name="Guo B."/>
            <person name="Li C."/>
            <person name="Zhu Q."/>
            <person name="Hou X."/>
            <person name="Zhao Y."/>
            <person name="Wei S."/>
            <person name="Liu H."/>
            <person name="Liu A."/>
        </authorList>
    </citation>
    <scope>NUCLEOTIDE SEQUENCE [LARGE SCALE GENOMIC DNA]</scope>
    <source>
        <strain evidence="7 8">17A</strain>
    </source>
</reference>
<keyword evidence="8" id="KW-1185">Reference proteome</keyword>
<comment type="similarity">
    <text evidence="1">Belongs to the YoeB family.</text>
</comment>
<protein>
    <recommendedName>
        <fullName evidence="6">Putative mRNA interferase YoeB</fullName>
    </recommendedName>
</protein>
<organism evidence="7 8">
    <name type="scientific">Flavobacterium potami</name>
    <dbReference type="NCBI Taxonomy" id="2872310"/>
    <lineage>
        <taxon>Bacteria</taxon>
        <taxon>Pseudomonadati</taxon>
        <taxon>Bacteroidota</taxon>
        <taxon>Flavobacteriia</taxon>
        <taxon>Flavobacteriales</taxon>
        <taxon>Flavobacteriaceae</taxon>
        <taxon>Flavobacterium</taxon>
    </lineage>
</organism>
<comment type="caution">
    <text evidence="7">The sequence shown here is derived from an EMBL/GenBank/DDBJ whole genome shotgun (WGS) entry which is preliminary data.</text>
</comment>
<dbReference type="InterPro" id="IPR035093">
    <property type="entry name" value="RelE/ParE_toxin_dom_sf"/>
</dbReference>
<dbReference type="RefSeq" id="WP_223708627.1">
    <property type="nucleotide sequence ID" value="NZ_JAINUY010000006.1"/>
</dbReference>
<keyword evidence="4" id="KW-0255">Endonuclease</keyword>
<dbReference type="EMBL" id="JAINUY010000006">
    <property type="protein sequence ID" value="MBZ4036649.1"/>
    <property type="molecule type" value="Genomic_DNA"/>
</dbReference>
<dbReference type="SUPFAM" id="SSF143011">
    <property type="entry name" value="RelE-like"/>
    <property type="match status" value="1"/>
</dbReference>
<evidence type="ECO:0000313" key="7">
    <source>
        <dbReference type="EMBL" id="MBZ4036649.1"/>
    </source>
</evidence>